<name>A0A5C5Z5Y1_9BACT</name>
<gene>
    <name evidence="2" type="ORF">CA13_39300</name>
</gene>
<evidence type="ECO:0000313" key="2">
    <source>
        <dbReference type="EMBL" id="TWT82467.1"/>
    </source>
</evidence>
<evidence type="ECO:0000256" key="1">
    <source>
        <dbReference type="SAM" id="MobiDB-lite"/>
    </source>
</evidence>
<feature type="region of interest" description="Disordered" evidence="1">
    <location>
        <begin position="29"/>
        <end position="52"/>
    </location>
</feature>
<organism evidence="2 3">
    <name type="scientific">Novipirellula herctigrandis</name>
    <dbReference type="NCBI Taxonomy" id="2527986"/>
    <lineage>
        <taxon>Bacteria</taxon>
        <taxon>Pseudomonadati</taxon>
        <taxon>Planctomycetota</taxon>
        <taxon>Planctomycetia</taxon>
        <taxon>Pirellulales</taxon>
        <taxon>Pirellulaceae</taxon>
        <taxon>Novipirellula</taxon>
    </lineage>
</organism>
<sequence length="159" mass="18919">MLVHNTDRLHRPRQGTVRVLVGRIANRTASDRSSWNRRTESRSSLHRAVRSASARYTNPLRRRRAASNRSRYHCLSPTKRPQRRNRSIGALHRCLSLPMGRTAARSTPVRRQSTNRDHYRRELNRYRRCQAPSQNRCRRRSCRHTANQRCGRFHCLRKQ</sequence>
<comment type="caution">
    <text evidence="2">The sequence shown here is derived from an EMBL/GenBank/DDBJ whole genome shotgun (WGS) entry which is preliminary data.</text>
</comment>
<dbReference type="Proteomes" id="UP000315010">
    <property type="component" value="Unassembled WGS sequence"/>
</dbReference>
<proteinExistence type="predicted"/>
<dbReference type="AlphaFoldDB" id="A0A5C5Z5Y1"/>
<reference evidence="2 3" key="1">
    <citation type="submission" date="2019-02" db="EMBL/GenBank/DDBJ databases">
        <title>Deep-cultivation of Planctomycetes and their phenomic and genomic characterization uncovers novel biology.</title>
        <authorList>
            <person name="Wiegand S."/>
            <person name="Jogler M."/>
            <person name="Boedeker C."/>
            <person name="Pinto D."/>
            <person name="Vollmers J."/>
            <person name="Rivas-Marin E."/>
            <person name="Kohn T."/>
            <person name="Peeters S.H."/>
            <person name="Heuer A."/>
            <person name="Rast P."/>
            <person name="Oberbeckmann S."/>
            <person name="Bunk B."/>
            <person name="Jeske O."/>
            <person name="Meyerdierks A."/>
            <person name="Storesund J.E."/>
            <person name="Kallscheuer N."/>
            <person name="Luecker S."/>
            <person name="Lage O.M."/>
            <person name="Pohl T."/>
            <person name="Merkel B.J."/>
            <person name="Hornburger P."/>
            <person name="Mueller R.-W."/>
            <person name="Bruemmer F."/>
            <person name="Labrenz M."/>
            <person name="Spormann A.M."/>
            <person name="Op Den Camp H."/>
            <person name="Overmann J."/>
            <person name="Amann R."/>
            <person name="Jetten M.S.M."/>
            <person name="Mascher T."/>
            <person name="Medema M.H."/>
            <person name="Devos D.P."/>
            <person name="Kaster A.-K."/>
            <person name="Ovreas L."/>
            <person name="Rohde M."/>
            <person name="Galperin M.Y."/>
            <person name="Jogler C."/>
        </authorList>
    </citation>
    <scope>NUCLEOTIDE SEQUENCE [LARGE SCALE GENOMIC DNA]</scope>
    <source>
        <strain evidence="2 3">CA13</strain>
    </source>
</reference>
<accession>A0A5C5Z5Y1</accession>
<evidence type="ECO:0000313" key="3">
    <source>
        <dbReference type="Proteomes" id="UP000315010"/>
    </source>
</evidence>
<keyword evidence="3" id="KW-1185">Reference proteome</keyword>
<protein>
    <submittedName>
        <fullName evidence="2">Uncharacterized protein</fullName>
    </submittedName>
</protein>
<dbReference type="EMBL" id="SJPJ01000001">
    <property type="protein sequence ID" value="TWT82467.1"/>
    <property type="molecule type" value="Genomic_DNA"/>
</dbReference>